<evidence type="ECO:0000313" key="3">
    <source>
        <dbReference type="Proteomes" id="UP000310108"/>
    </source>
</evidence>
<dbReference type="PANTHER" id="PTHR42964">
    <property type="entry name" value="ENOYL-COA HYDRATASE"/>
    <property type="match status" value="1"/>
</dbReference>
<keyword evidence="3" id="KW-1185">Reference proteome</keyword>
<dbReference type="InterPro" id="IPR051683">
    <property type="entry name" value="Enoyl-CoA_Hydratase/Isomerase"/>
</dbReference>
<dbReference type="GO" id="GO:0016853">
    <property type="term" value="F:isomerase activity"/>
    <property type="evidence" value="ECO:0007669"/>
    <property type="project" value="UniProtKB-KW"/>
</dbReference>
<comment type="similarity">
    <text evidence="1">Belongs to the enoyl-CoA hydratase/isomerase family.</text>
</comment>
<keyword evidence="2" id="KW-0413">Isomerase</keyword>
<dbReference type="STRING" id="1306861.A0A4V6Y9K5"/>
<dbReference type="SUPFAM" id="SSF52096">
    <property type="entry name" value="ClpP/crotonase"/>
    <property type="match status" value="1"/>
</dbReference>
<evidence type="ECO:0000313" key="2">
    <source>
        <dbReference type="EMBL" id="TKW58306.1"/>
    </source>
</evidence>
<name>A0A4V6Y9K5_9PEZI</name>
<dbReference type="EMBL" id="PJEX01000027">
    <property type="protein sequence ID" value="TKW58306.1"/>
    <property type="molecule type" value="Genomic_DNA"/>
</dbReference>
<dbReference type="Pfam" id="PF00378">
    <property type="entry name" value="ECH_1"/>
    <property type="match status" value="1"/>
</dbReference>
<dbReference type="CDD" id="cd06558">
    <property type="entry name" value="crotonase-like"/>
    <property type="match status" value="1"/>
</dbReference>
<dbReference type="Gene3D" id="3.90.226.10">
    <property type="entry name" value="2-enoyl-CoA Hydratase, Chain A, domain 1"/>
    <property type="match status" value="1"/>
</dbReference>
<sequence>MTQDTRLYQALTSLLELVDSSPKVTIVCINGPAFGGGIGLVFTCDIRISASSATFTLSEVKLGICPAVITRYVVREWGFGLSRETILTARPVSARELKAMGAIWLSRRPRS</sequence>
<dbReference type="OrthoDB" id="10253869at2759"/>
<dbReference type="Proteomes" id="UP000310108">
    <property type="component" value="Unassembled WGS sequence"/>
</dbReference>
<reference evidence="2 3" key="1">
    <citation type="journal article" date="2019" name="PLoS ONE">
        <title>Comparative genome analysis indicates high evolutionary potential of pathogenicity genes in Colletotrichum tanaceti.</title>
        <authorList>
            <person name="Lelwala R.V."/>
            <person name="Korhonen P.K."/>
            <person name="Young N.D."/>
            <person name="Scott J.B."/>
            <person name="Ades P.A."/>
            <person name="Gasser R.B."/>
            <person name="Taylor P.W.J."/>
        </authorList>
    </citation>
    <scope>NUCLEOTIDE SEQUENCE [LARGE SCALE GENOMIC DNA]</scope>
    <source>
        <strain evidence="2">BRIP57314</strain>
    </source>
</reference>
<dbReference type="AlphaFoldDB" id="A0A4V6Y9K5"/>
<proteinExistence type="inferred from homology"/>
<protein>
    <submittedName>
        <fullName evidence="2">Putative enoyl-CoA hydratase/isomerase YngF</fullName>
    </submittedName>
</protein>
<evidence type="ECO:0000256" key="1">
    <source>
        <dbReference type="ARBA" id="ARBA00005254"/>
    </source>
</evidence>
<gene>
    <name evidence="2" type="primary">yngF</name>
    <name evidence="2" type="ORF">CTA1_12130</name>
</gene>
<comment type="caution">
    <text evidence="2">The sequence shown here is derived from an EMBL/GenBank/DDBJ whole genome shotgun (WGS) entry which is preliminary data.</text>
</comment>
<dbReference type="PANTHER" id="PTHR42964:SF1">
    <property type="entry name" value="POLYKETIDE BIOSYNTHESIS ENOYL-COA HYDRATASE PKSH-RELATED"/>
    <property type="match status" value="1"/>
</dbReference>
<dbReference type="InterPro" id="IPR029045">
    <property type="entry name" value="ClpP/crotonase-like_dom_sf"/>
</dbReference>
<organism evidence="2 3">
    <name type="scientific">Colletotrichum tanaceti</name>
    <dbReference type="NCBI Taxonomy" id="1306861"/>
    <lineage>
        <taxon>Eukaryota</taxon>
        <taxon>Fungi</taxon>
        <taxon>Dikarya</taxon>
        <taxon>Ascomycota</taxon>
        <taxon>Pezizomycotina</taxon>
        <taxon>Sordariomycetes</taxon>
        <taxon>Hypocreomycetidae</taxon>
        <taxon>Glomerellales</taxon>
        <taxon>Glomerellaceae</taxon>
        <taxon>Colletotrichum</taxon>
        <taxon>Colletotrichum destructivum species complex</taxon>
    </lineage>
</organism>
<accession>A0A4V6Y9K5</accession>
<dbReference type="InterPro" id="IPR001753">
    <property type="entry name" value="Enoyl-CoA_hydra/iso"/>
</dbReference>